<dbReference type="GO" id="GO:0017136">
    <property type="term" value="F:histone deacetylase activity, NAD-dependent"/>
    <property type="evidence" value="ECO:0007669"/>
    <property type="project" value="TreeGrafter"/>
</dbReference>
<dbReference type="PANTHER" id="PTHR11085">
    <property type="entry name" value="NAD-DEPENDENT PROTEIN DEACYLASE SIRTUIN-5, MITOCHONDRIAL-RELATED"/>
    <property type="match status" value="1"/>
</dbReference>
<organism evidence="6 7">
    <name type="scientific">Neobacillus notoginsengisoli</name>
    <dbReference type="NCBI Taxonomy" id="1578198"/>
    <lineage>
        <taxon>Bacteria</taxon>
        <taxon>Bacillati</taxon>
        <taxon>Bacillota</taxon>
        <taxon>Bacilli</taxon>
        <taxon>Bacillales</taxon>
        <taxon>Bacillaceae</taxon>
        <taxon>Neobacillus</taxon>
    </lineage>
</organism>
<keyword evidence="2" id="KW-0808">Transferase</keyword>
<dbReference type="Gene3D" id="3.40.50.1220">
    <property type="entry name" value="TPP-binding domain"/>
    <property type="match status" value="1"/>
</dbReference>
<dbReference type="Pfam" id="PF02146">
    <property type="entry name" value="SIR2"/>
    <property type="match status" value="1"/>
</dbReference>
<reference evidence="6 7" key="1">
    <citation type="journal article" date="2017" name="Int. J. Syst. Evol. Microbiol.">
        <title>Bacillus notoginsengisoli sp. nov., a novel bacterium isolated from the rhizosphere of Panax notoginseng.</title>
        <authorList>
            <person name="Zhang M.Y."/>
            <person name="Cheng J."/>
            <person name="Cai Y."/>
            <person name="Zhang T.Y."/>
            <person name="Wu Y.Y."/>
            <person name="Manikprabhu D."/>
            <person name="Li W.J."/>
            <person name="Zhang Y.X."/>
        </authorList>
    </citation>
    <scope>NUCLEOTIDE SEQUENCE [LARGE SCALE GENOMIC DNA]</scope>
    <source>
        <strain evidence="6 7">JCM 30743</strain>
    </source>
</reference>
<keyword evidence="4" id="KW-0479">Metal-binding</keyword>
<dbReference type="InterPro" id="IPR050134">
    <property type="entry name" value="NAD-dep_sirtuin_deacylases"/>
</dbReference>
<sequence length="235" mass="26117">MDVLRRLFDESSYTVVFTGAGMSTEAGLPDFRSASTGLWNNIDPMELASTDAMYNNREAFIDFYRYRVESLRACTPHKGHEILAKWGREGKVKSIITQNVDGFHHLAGSESVAELHGTLRTCHCNDCRRRYPIDNFMELGTSCECCGFLRPSVVLFGEELPEDAFIQAEREAKKADLFVAIGSSLTVSPANLFPQIAKQAGAKLVIINIEKTGLDHLADLIITNEKIGSILQQLE</sequence>
<evidence type="ECO:0000259" key="5">
    <source>
        <dbReference type="PROSITE" id="PS50305"/>
    </source>
</evidence>
<evidence type="ECO:0000313" key="7">
    <source>
        <dbReference type="Proteomes" id="UP000284416"/>
    </source>
</evidence>
<dbReference type="AlphaFoldDB" id="A0A417YWI7"/>
<dbReference type="InterPro" id="IPR026591">
    <property type="entry name" value="Sirtuin_cat_small_dom_sf"/>
</dbReference>
<dbReference type="NCBIfam" id="NF001753">
    <property type="entry name" value="PRK00481.1-3"/>
    <property type="match status" value="1"/>
</dbReference>
<dbReference type="EMBL" id="QWEG01000004">
    <property type="protein sequence ID" value="RHW41752.1"/>
    <property type="molecule type" value="Genomic_DNA"/>
</dbReference>
<feature type="binding site" evidence="4">
    <location>
        <position position="124"/>
    </location>
    <ligand>
        <name>Zn(2+)</name>
        <dbReference type="ChEBI" id="CHEBI:29105"/>
    </ligand>
</feature>
<keyword evidence="3" id="KW-0520">NAD</keyword>
<keyword evidence="4" id="KW-0862">Zinc</keyword>
<dbReference type="InterPro" id="IPR029035">
    <property type="entry name" value="DHS-like_NAD/FAD-binding_dom"/>
</dbReference>
<comment type="caution">
    <text evidence="6">The sequence shown here is derived from an EMBL/GenBank/DDBJ whole genome shotgun (WGS) entry which is preliminary data.</text>
</comment>
<evidence type="ECO:0000313" key="6">
    <source>
        <dbReference type="EMBL" id="RHW41752.1"/>
    </source>
</evidence>
<dbReference type="GO" id="GO:0070403">
    <property type="term" value="F:NAD+ binding"/>
    <property type="evidence" value="ECO:0007669"/>
    <property type="project" value="InterPro"/>
</dbReference>
<proteinExistence type="predicted"/>
<evidence type="ECO:0000256" key="2">
    <source>
        <dbReference type="ARBA" id="ARBA00022679"/>
    </source>
</evidence>
<dbReference type="InterPro" id="IPR026590">
    <property type="entry name" value="Ssirtuin_cat_dom"/>
</dbReference>
<gene>
    <name evidence="6" type="ORF">D1B31_07990</name>
</gene>
<dbReference type="Gene3D" id="3.30.1600.10">
    <property type="entry name" value="SIR2/SIRT2 'Small Domain"/>
    <property type="match status" value="1"/>
</dbReference>
<dbReference type="PANTHER" id="PTHR11085:SF4">
    <property type="entry name" value="NAD-DEPENDENT PROTEIN DEACYLASE"/>
    <property type="match status" value="1"/>
</dbReference>
<dbReference type="GO" id="GO:0046872">
    <property type="term" value="F:metal ion binding"/>
    <property type="evidence" value="ECO:0007669"/>
    <property type="project" value="UniProtKB-KW"/>
</dbReference>
<evidence type="ECO:0000256" key="4">
    <source>
        <dbReference type="PROSITE-ProRule" id="PRU00236"/>
    </source>
</evidence>
<accession>A0A417YWI7</accession>
<evidence type="ECO:0000256" key="1">
    <source>
        <dbReference type="ARBA" id="ARBA00012928"/>
    </source>
</evidence>
<feature type="binding site" evidence="4">
    <location>
        <position position="127"/>
    </location>
    <ligand>
        <name>Zn(2+)</name>
        <dbReference type="ChEBI" id="CHEBI:29105"/>
    </ligand>
</feature>
<name>A0A417YWI7_9BACI</name>
<protein>
    <recommendedName>
        <fullName evidence="1">protein acetyllysine N-acetyltransferase</fullName>
        <ecNumber evidence="1">2.3.1.286</ecNumber>
    </recommendedName>
</protein>
<keyword evidence="7" id="KW-1185">Reference proteome</keyword>
<feature type="active site" description="Proton acceptor" evidence="4">
    <location>
        <position position="116"/>
    </location>
</feature>
<feature type="binding site" evidence="4">
    <location>
        <position position="146"/>
    </location>
    <ligand>
        <name>Zn(2+)</name>
        <dbReference type="ChEBI" id="CHEBI:29105"/>
    </ligand>
</feature>
<dbReference type="SUPFAM" id="SSF52467">
    <property type="entry name" value="DHS-like NAD/FAD-binding domain"/>
    <property type="match status" value="1"/>
</dbReference>
<dbReference type="OrthoDB" id="9800582at2"/>
<dbReference type="Proteomes" id="UP000284416">
    <property type="component" value="Unassembled WGS sequence"/>
</dbReference>
<evidence type="ECO:0000256" key="3">
    <source>
        <dbReference type="ARBA" id="ARBA00023027"/>
    </source>
</evidence>
<dbReference type="EC" id="2.3.1.286" evidence="1"/>
<dbReference type="InterPro" id="IPR003000">
    <property type="entry name" value="Sirtuin"/>
</dbReference>
<feature type="binding site" evidence="4">
    <location>
        <position position="143"/>
    </location>
    <ligand>
        <name>Zn(2+)</name>
        <dbReference type="ChEBI" id="CHEBI:29105"/>
    </ligand>
</feature>
<dbReference type="PROSITE" id="PS50305">
    <property type="entry name" value="SIRTUIN"/>
    <property type="match status" value="1"/>
</dbReference>
<feature type="domain" description="Deacetylase sirtuin-type" evidence="5">
    <location>
        <begin position="1"/>
        <end position="235"/>
    </location>
</feature>